<dbReference type="Proteomes" id="UP000054742">
    <property type="component" value="Unassembled WGS sequence"/>
</dbReference>
<evidence type="ECO:0000256" key="2">
    <source>
        <dbReference type="ARBA" id="ARBA00022692"/>
    </source>
</evidence>
<reference evidence="7 8" key="1">
    <citation type="submission" date="2015-11" db="EMBL/GenBank/DDBJ databases">
        <title>Genomic analysis of 38 Legionella species identifies large and diverse effector repertoires.</title>
        <authorList>
            <person name="Burstein D."/>
            <person name="Amaro F."/>
            <person name="Zusman T."/>
            <person name="Lifshitz Z."/>
            <person name="Cohen O."/>
            <person name="Gilbert J.A."/>
            <person name="Pupko T."/>
            <person name="Shuman H.A."/>
            <person name="Segal G."/>
        </authorList>
    </citation>
    <scope>NUCLEOTIDE SEQUENCE [LARGE SCALE GENOMIC DNA]</scope>
    <source>
        <strain evidence="7 8">ATCC 43878</strain>
    </source>
</reference>
<sequence>MWFKYLAAQIYDSFIIIALFFAFTTLCLIANHGFAIPPATRWYQLSLLGLFIGYYLLSVVYGGQTIGMRAWRLQLQTDLGRPSWQQAIGRLLLIFPALLGGLLSFKNQQQLLYRWTKTKLKSF</sequence>
<gene>
    <name evidence="7" type="ORF">Lbru_2933</name>
</gene>
<feature type="transmembrane region" description="Helical" evidence="5">
    <location>
        <begin position="83"/>
        <end position="105"/>
    </location>
</feature>
<name>A0A0W0S0Q7_9GAMM</name>
<dbReference type="InterPro" id="IPR010432">
    <property type="entry name" value="RDD"/>
</dbReference>
<feature type="transmembrane region" description="Helical" evidence="5">
    <location>
        <begin position="42"/>
        <end position="63"/>
    </location>
</feature>
<dbReference type="PATRIC" id="fig|29422.6.peg.3109"/>
<evidence type="ECO:0000313" key="7">
    <source>
        <dbReference type="EMBL" id="KTC76826.1"/>
    </source>
</evidence>
<dbReference type="Pfam" id="PF06271">
    <property type="entry name" value="RDD"/>
    <property type="match status" value="1"/>
</dbReference>
<keyword evidence="4 5" id="KW-0472">Membrane</keyword>
<evidence type="ECO:0000313" key="8">
    <source>
        <dbReference type="Proteomes" id="UP000054742"/>
    </source>
</evidence>
<accession>A0A0W0S0Q7</accession>
<feature type="transmembrane region" description="Helical" evidence="5">
    <location>
        <begin position="6"/>
        <end position="30"/>
    </location>
</feature>
<dbReference type="RefSeq" id="WP_058442896.1">
    <property type="nucleotide sequence ID" value="NZ_CAAAHU010000012.1"/>
</dbReference>
<dbReference type="GO" id="GO:0016020">
    <property type="term" value="C:membrane"/>
    <property type="evidence" value="ECO:0007669"/>
    <property type="project" value="UniProtKB-SubCell"/>
</dbReference>
<evidence type="ECO:0000256" key="3">
    <source>
        <dbReference type="ARBA" id="ARBA00022989"/>
    </source>
</evidence>
<keyword evidence="2 5" id="KW-0812">Transmembrane</keyword>
<organism evidence="7 8">
    <name type="scientific">Legionella brunensis</name>
    <dbReference type="NCBI Taxonomy" id="29422"/>
    <lineage>
        <taxon>Bacteria</taxon>
        <taxon>Pseudomonadati</taxon>
        <taxon>Pseudomonadota</taxon>
        <taxon>Gammaproteobacteria</taxon>
        <taxon>Legionellales</taxon>
        <taxon>Legionellaceae</taxon>
        <taxon>Legionella</taxon>
    </lineage>
</organism>
<protein>
    <submittedName>
        <fullName evidence="7">RDD family protein</fullName>
    </submittedName>
</protein>
<evidence type="ECO:0000256" key="5">
    <source>
        <dbReference type="SAM" id="Phobius"/>
    </source>
</evidence>
<evidence type="ECO:0000259" key="6">
    <source>
        <dbReference type="Pfam" id="PF06271"/>
    </source>
</evidence>
<evidence type="ECO:0000256" key="4">
    <source>
        <dbReference type="ARBA" id="ARBA00023136"/>
    </source>
</evidence>
<dbReference type="STRING" id="29422.Lbru_2933"/>
<dbReference type="AlphaFoldDB" id="A0A0W0S0Q7"/>
<proteinExistence type="predicted"/>
<dbReference type="EMBL" id="LNXV01000036">
    <property type="protein sequence ID" value="KTC76826.1"/>
    <property type="molecule type" value="Genomic_DNA"/>
</dbReference>
<feature type="domain" description="RDD" evidence="6">
    <location>
        <begin position="6"/>
        <end position="99"/>
    </location>
</feature>
<evidence type="ECO:0000256" key="1">
    <source>
        <dbReference type="ARBA" id="ARBA00004141"/>
    </source>
</evidence>
<dbReference type="OrthoDB" id="9793824at2"/>
<comment type="caution">
    <text evidence="7">The sequence shown here is derived from an EMBL/GenBank/DDBJ whole genome shotgun (WGS) entry which is preliminary data.</text>
</comment>
<keyword evidence="3 5" id="KW-1133">Transmembrane helix</keyword>
<comment type="subcellular location">
    <subcellularLocation>
        <location evidence="1">Membrane</location>
        <topology evidence="1">Multi-pass membrane protein</topology>
    </subcellularLocation>
</comment>
<keyword evidence="8" id="KW-1185">Reference proteome</keyword>